<keyword evidence="7" id="KW-1185">Reference proteome</keyword>
<keyword evidence="2" id="KW-0520">NAD</keyword>
<dbReference type="PROSITE" id="PS00895">
    <property type="entry name" value="3_HYDROXYISOBUT_DH"/>
    <property type="match status" value="1"/>
</dbReference>
<dbReference type="Pfam" id="PF14833">
    <property type="entry name" value="NAD_binding_11"/>
    <property type="match status" value="1"/>
</dbReference>
<name>A0A1L9B8R4_9BACT</name>
<feature type="domain" description="3-hydroxyisobutyrate dehydrogenase-like NAD-binding" evidence="5">
    <location>
        <begin position="166"/>
        <end position="284"/>
    </location>
</feature>
<dbReference type="InterPro" id="IPR029154">
    <property type="entry name" value="HIBADH-like_NADP-bd"/>
</dbReference>
<dbReference type="InterPro" id="IPR008927">
    <property type="entry name" value="6-PGluconate_DH-like_C_sf"/>
</dbReference>
<dbReference type="InterPro" id="IPR002204">
    <property type="entry name" value="3-OH-isobutyrate_DH-rel_CS"/>
</dbReference>
<dbReference type="SUPFAM" id="SSF51735">
    <property type="entry name" value="NAD(P)-binding Rossmann-fold domains"/>
    <property type="match status" value="1"/>
</dbReference>
<dbReference type="InterPro" id="IPR013328">
    <property type="entry name" value="6PGD_dom2"/>
</dbReference>
<feature type="active site" evidence="3">
    <location>
        <position position="171"/>
    </location>
</feature>
<protein>
    <submittedName>
        <fullName evidence="6">6-phosphogluconate dehydrogenase</fullName>
    </submittedName>
</protein>
<evidence type="ECO:0000259" key="4">
    <source>
        <dbReference type="Pfam" id="PF03446"/>
    </source>
</evidence>
<dbReference type="GO" id="GO:0051287">
    <property type="term" value="F:NAD binding"/>
    <property type="evidence" value="ECO:0007669"/>
    <property type="project" value="InterPro"/>
</dbReference>
<feature type="domain" description="6-phosphogluconate dehydrogenase NADP-binding" evidence="4">
    <location>
        <begin position="2"/>
        <end position="161"/>
    </location>
</feature>
<dbReference type="Pfam" id="PF03446">
    <property type="entry name" value="NAD_binding_2"/>
    <property type="match status" value="1"/>
</dbReference>
<dbReference type="PANTHER" id="PTHR43580:SF2">
    <property type="entry name" value="CYTOKINE-LIKE NUCLEAR FACTOR N-PAC"/>
    <property type="match status" value="1"/>
</dbReference>
<dbReference type="STRING" id="83449.BON30_20645"/>
<gene>
    <name evidence="6" type="ORF">BON30_20645</name>
</gene>
<dbReference type="AlphaFoldDB" id="A0A1L9B8R4"/>
<dbReference type="GO" id="GO:0016491">
    <property type="term" value="F:oxidoreductase activity"/>
    <property type="evidence" value="ECO:0007669"/>
    <property type="project" value="UniProtKB-KW"/>
</dbReference>
<dbReference type="InterPro" id="IPR036291">
    <property type="entry name" value="NAD(P)-bd_dom_sf"/>
</dbReference>
<proteinExistence type="predicted"/>
<dbReference type="PANTHER" id="PTHR43580">
    <property type="entry name" value="OXIDOREDUCTASE GLYR1-RELATED"/>
    <property type="match status" value="1"/>
</dbReference>
<evidence type="ECO:0000313" key="6">
    <source>
        <dbReference type="EMBL" id="OJH38647.1"/>
    </source>
</evidence>
<evidence type="ECO:0000259" key="5">
    <source>
        <dbReference type="Pfam" id="PF14833"/>
    </source>
</evidence>
<dbReference type="RefSeq" id="WP_071900094.1">
    <property type="nucleotide sequence ID" value="NZ_MPIN01000005.1"/>
</dbReference>
<keyword evidence="1" id="KW-0560">Oxidoreductase</keyword>
<dbReference type="Gene3D" id="3.40.50.720">
    <property type="entry name" value="NAD(P)-binding Rossmann-like Domain"/>
    <property type="match status" value="1"/>
</dbReference>
<reference evidence="6 7" key="2">
    <citation type="submission" date="2016-12" db="EMBL/GenBank/DDBJ databases">
        <title>Draft Genome Sequence of Cystobacter ferrugineus Strain Cbfe23.</title>
        <authorList>
            <person name="Akbar S."/>
            <person name="Dowd S.E."/>
            <person name="Stevens D.C."/>
        </authorList>
    </citation>
    <scope>NUCLEOTIDE SEQUENCE [LARGE SCALE GENOMIC DNA]</scope>
    <source>
        <strain evidence="6 7">Cbfe23</strain>
    </source>
</reference>
<dbReference type="OrthoDB" id="9777604at2"/>
<dbReference type="GO" id="GO:0050661">
    <property type="term" value="F:NADP binding"/>
    <property type="evidence" value="ECO:0007669"/>
    <property type="project" value="InterPro"/>
</dbReference>
<dbReference type="InterPro" id="IPR006115">
    <property type="entry name" value="6PGDH_NADP-bd"/>
</dbReference>
<reference evidence="7" key="1">
    <citation type="submission" date="2016-11" db="EMBL/GenBank/DDBJ databases">
        <authorList>
            <person name="Shukria A."/>
            <person name="Stevens D.C."/>
        </authorList>
    </citation>
    <scope>NUCLEOTIDE SEQUENCE [LARGE SCALE GENOMIC DNA]</scope>
    <source>
        <strain evidence="7">Cbfe23</strain>
    </source>
</reference>
<dbReference type="PIRSF" id="PIRSF000103">
    <property type="entry name" value="HIBADH"/>
    <property type="match status" value="1"/>
</dbReference>
<sequence>MKIGFIGLGAMGSAMAGHLLEAGHALTVWNRSPDKAAPLVEAGARRAASPAEAAVGAEVVISSLADDAAVEQVVLGEDGLARGLGAGAVHVGTSTISPKLSERLADAHAKKGQGYVAAPVLGRPPAAAQGKLFVMAAGEAGAVASARPVLEGLGQRLFVVGEAPAQAHLLKLCCNFLIFSTIEQLGEVFALTEKGGLDRARVFEVLTESFFSAPVHKNYGRLILDRAYGPQGVPVTLAAKDTRLMLEAGEALSVPLPFASVVRDRWLAARARGEQDLDFAVLARQIAQEAGLKE</sequence>
<dbReference type="SUPFAM" id="SSF48179">
    <property type="entry name" value="6-phosphogluconate dehydrogenase C-terminal domain-like"/>
    <property type="match status" value="1"/>
</dbReference>
<evidence type="ECO:0000256" key="1">
    <source>
        <dbReference type="ARBA" id="ARBA00023002"/>
    </source>
</evidence>
<organism evidence="6 7">
    <name type="scientific">Cystobacter ferrugineus</name>
    <dbReference type="NCBI Taxonomy" id="83449"/>
    <lineage>
        <taxon>Bacteria</taxon>
        <taxon>Pseudomonadati</taxon>
        <taxon>Myxococcota</taxon>
        <taxon>Myxococcia</taxon>
        <taxon>Myxococcales</taxon>
        <taxon>Cystobacterineae</taxon>
        <taxon>Archangiaceae</taxon>
        <taxon>Cystobacter</taxon>
    </lineage>
</organism>
<evidence type="ECO:0000256" key="3">
    <source>
        <dbReference type="PIRSR" id="PIRSR000103-1"/>
    </source>
</evidence>
<dbReference type="Gene3D" id="1.10.1040.10">
    <property type="entry name" value="N-(1-d-carboxylethyl)-l-norvaline Dehydrogenase, domain 2"/>
    <property type="match status" value="1"/>
</dbReference>
<dbReference type="Proteomes" id="UP000182229">
    <property type="component" value="Unassembled WGS sequence"/>
</dbReference>
<dbReference type="InterPro" id="IPR015815">
    <property type="entry name" value="HIBADH-related"/>
</dbReference>
<dbReference type="InterPro" id="IPR051265">
    <property type="entry name" value="HIBADH-related_NP60_sf"/>
</dbReference>
<comment type="caution">
    <text evidence="6">The sequence shown here is derived from an EMBL/GenBank/DDBJ whole genome shotgun (WGS) entry which is preliminary data.</text>
</comment>
<accession>A0A1L9B8R4</accession>
<dbReference type="GO" id="GO:0016054">
    <property type="term" value="P:organic acid catabolic process"/>
    <property type="evidence" value="ECO:0007669"/>
    <property type="project" value="UniProtKB-ARBA"/>
</dbReference>
<evidence type="ECO:0000256" key="2">
    <source>
        <dbReference type="ARBA" id="ARBA00023027"/>
    </source>
</evidence>
<dbReference type="EMBL" id="MPIN01000005">
    <property type="protein sequence ID" value="OJH38647.1"/>
    <property type="molecule type" value="Genomic_DNA"/>
</dbReference>
<evidence type="ECO:0000313" key="7">
    <source>
        <dbReference type="Proteomes" id="UP000182229"/>
    </source>
</evidence>